<reference evidence="8 9" key="1">
    <citation type="journal article" date="2015" name="Genome Announc.">
        <title>Expanding the biotechnology potential of lactobacilli through comparative genomics of 213 strains and associated genera.</title>
        <authorList>
            <person name="Sun Z."/>
            <person name="Harris H.M."/>
            <person name="McCann A."/>
            <person name="Guo C."/>
            <person name="Argimon S."/>
            <person name="Zhang W."/>
            <person name="Yang X."/>
            <person name="Jeffery I.B."/>
            <person name="Cooney J.C."/>
            <person name="Kagawa T.F."/>
            <person name="Liu W."/>
            <person name="Song Y."/>
            <person name="Salvetti E."/>
            <person name="Wrobel A."/>
            <person name="Rasinkangas P."/>
            <person name="Parkhill J."/>
            <person name="Rea M.C."/>
            <person name="O'Sullivan O."/>
            <person name="Ritari J."/>
            <person name="Douillard F.P."/>
            <person name="Paul Ross R."/>
            <person name="Yang R."/>
            <person name="Briner A.E."/>
            <person name="Felis G.E."/>
            <person name="de Vos W.M."/>
            <person name="Barrangou R."/>
            <person name="Klaenhammer T.R."/>
            <person name="Caufield P.W."/>
            <person name="Cui Y."/>
            <person name="Zhang H."/>
            <person name="O'Toole P.W."/>
        </authorList>
    </citation>
    <scope>NUCLEOTIDE SEQUENCE [LARGE SCALE GENOMIC DNA]</scope>
    <source>
        <strain evidence="8 9">DSM 15836</strain>
    </source>
</reference>
<dbReference type="Pfam" id="PF02618">
    <property type="entry name" value="YceG"/>
    <property type="match status" value="1"/>
</dbReference>
<keyword evidence="4 7" id="KW-0472">Membrane</keyword>
<name>A0ABR5PH19_9LACO</name>
<comment type="caution">
    <text evidence="8">The sequence shown here is derived from an EMBL/GenBank/DDBJ whole genome shotgun (WGS) entry which is preliminary data.</text>
</comment>
<keyword evidence="5 7" id="KW-0456">Lyase</keyword>
<comment type="function">
    <text evidence="7">Functions as a peptidoglycan terminase that cleaves nascent peptidoglycan strands endolytically to terminate their elongation.</text>
</comment>
<comment type="subcellular location">
    <subcellularLocation>
        <location evidence="7">Cell membrane</location>
        <topology evidence="7">Single-pass membrane protein</topology>
    </subcellularLocation>
</comment>
<evidence type="ECO:0000256" key="3">
    <source>
        <dbReference type="ARBA" id="ARBA00022989"/>
    </source>
</evidence>
<keyword evidence="1 7" id="KW-1003">Cell membrane</keyword>
<evidence type="ECO:0000256" key="2">
    <source>
        <dbReference type="ARBA" id="ARBA00022692"/>
    </source>
</evidence>
<gene>
    <name evidence="7" type="primary">mltG</name>
    <name evidence="8" type="ORF">FC65_GL001247</name>
</gene>
<dbReference type="InterPro" id="IPR003770">
    <property type="entry name" value="MLTG-like"/>
</dbReference>
<sequence length="369" mass="41484">MLDSKGKKNTVASRVIWTVVSIIVVLLVVVVVTGYSYFKSGLKPLAPESNKRVEVKVPVGSTSKQIGSILEEKKIVKSGFVFDYYVKSKKIANFKAGYYELKPSMTLNQIAHDLQKGGASEPLNSGRVLIREGVTAETIAKSVQQSTRFSQKDFLALLNDKQFTSKLQKKYPDLLSSAANAKKVRYHLEGYLYPATYTVTKKTTLKQLVEQMVAKTDQEMKPYYSEIKNQKQSVQKVMTLASLVEREGDSDQDRAKIAGVFENRLDEDMKLQTDISVLYALNKHKETVTYKDLKVDSPYNLYKNDGVGPGPFNNPSIASVKAVLSPKDKDKDYLYFFADTKTGKVYFSQTYQQHQEIISKIENTRGASL</sequence>
<evidence type="ECO:0000256" key="5">
    <source>
        <dbReference type="ARBA" id="ARBA00023239"/>
    </source>
</evidence>
<accession>A0ABR5PH19</accession>
<keyword evidence="3 7" id="KW-1133">Transmembrane helix</keyword>
<dbReference type="PANTHER" id="PTHR30518:SF2">
    <property type="entry name" value="ENDOLYTIC MUREIN TRANSGLYCOSYLASE"/>
    <property type="match status" value="1"/>
</dbReference>
<keyword evidence="6 7" id="KW-0961">Cell wall biogenesis/degradation</keyword>
<evidence type="ECO:0000256" key="1">
    <source>
        <dbReference type="ARBA" id="ARBA00022475"/>
    </source>
</evidence>
<organism evidence="8 9">
    <name type="scientific">Ligilactobacillus acidipiscis DSM 15836</name>
    <dbReference type="NCBI Taxonomy" id="1423716"/>
    <lineage>
        <taxon>Bacteria</taxon>
        <taxon>Bacillati</taxon>
        <taxon>Bacillota</taxon>
        <taxon>Bacilli</taxon>
        <taxon>Lactobacillales</taxon>
        <taxon>Lactobacillaceae</taxon>
        <taxon>Ligilactobacillus</taxon>
    </lineage>
</organism>
<keyword evidence="2 7" id="KW-0812">Transmembrane</keyword>
<evidence type="ECO:0000256" key="4">
    <source>
        <dbReference type="ARBA" id="ARBA00023136"/>
    </source>
</evidence>
<feature type="transmembrane region" description="Helical" evidence="7">
    <location>
        <begin position="15"/>
        <end position="38"/>
    </location>
</feature>
<comment type="similarity">
    <text evidence="7">Belongs to the transglycosylase MltG family.</text>
</comment>
<dbReference type="Proteomes" id="UP000051217">
    <property type="component" value="Unassembled WGS sequence"/>
</dbReference>
<evidence type="ECO:0000256" key="7">
    <source>
        <dbReference type="HAMAP-Rule" id="MF_02065"/>
    </source>
</evidence>
<evidence type="ECO:0000256" key="6">
    <source>
        <dbReference type="ARBA" id="ARBA00023316"/>
    </source>
</evidence>
<dbReference type="HAMAP" id="MF_02065">
    <property type="entry name" value="MltG"/>
    <property type="match status" value="1"/>
</dbReference>
<dbReference type="RefSeq" id="WP_056972730.1">
    <property type="nucleotide sequence ID" value="NZ_AZFI01000283.1"/>
</dbReference>
<dbReference type="EC" id="4.2.2.29" evidence="7"/>
<comment type="catalytic activity">
    <reaction evidence="7">
        <text>a peptidoglycan chain = a peptidoglycan chain with N-acetyl-1,6-anhydromuramyl-[peptide] at the reducing end + a peptidoglycan chain with N-acetylglucosamine at the non-reducing end.</text>
        <dbReference type="EC" id="4.2.2.29"/>
    </reaction>
</comment>
<protein>
    <recommendedName>
        <fullName evidence="7">Endolytic murein transglycosylase</fullName>
        <ecNumber evidence="7">4.2.2.29</ecNumber>
    </recommendedName>
    <alternativeName>
        <fullName evidence="7">Peptidoglycan lytic transglycosylase</fullName>
    </alternativeName>
    <alternativeName>
        <fullName evidence="7">Peptidoglycan polymerization terminase</fullName>
    </alternativeName>
</protein>
<keyword evidence="9" id="KW-1185">Reference proteome</keyword>
<dbReference type="NCBIfam" id="TIGR00247">
    <property type="entry name" value="endolytic transglycosylase MltG"/>
    <property type="match status" value="1"/>
</dbReference>
<feature type="site" description="Important for catalytic activity" evidence="7">
    <location>
        <position position="247"/>
    </location>
</feature>
<evidence type="ECO:0000313" key="8">
    <source>
        <dbReference type="EMBL" id="KRM19459.1"/>
    </source>
</evidence>
<dbReference type="PANTHER" id="PTHR30518">
    <property type="entry name" value="ENDOLYTIC MUREIN TRANSGLYCOSYLASE"/>
    <property type="match status" value="1"/>
</dbReference>
<proteinExistence type="inferred from homology"/>
<evidence type="ECO:0000313" key="9">
    <source>
        <dbReference type="Proteomes" id="UP000051217"/>
    </source>
</evidence>
<dbReference type="Gene3D" id="3.30.1490.480">
    <property type="entry name" value="Endolytic murein transglycosylase"/>
    <property type="match status" value="1"/>
</dbReference>
<dbReference type="CDD" id="cd08010">
    <property type="entry name" value="MltG_like"/>
    <property type="match status" value="1"/>
</dbReference>
<dbReference type="EMBL" id="AZFI01000283">
    <property type="protein sequence ID" value="KRM19459.1"/>
    <property type="molecule type" value="Genomic_DNA"/>
</dbReference>